<dbReference type="EMBL" id="CP001013">
    <property type="protein sequence ID" value="ACB33888.1"/>
    <property type="molecule type" value="Genomic_DNA"/>
</dbReference>
<keyword evidence="1" id="KW-0282">Flagellum</keyword>
<dbReference type="Proteomes" id="UP000001693">
    <property type="component" value="Chromosome"/>
</dbReference>
<evidence type="ECO:0000313" key="2">
    <source>
        <dbReference type="Proteomes" id="UP000001693"/>
    </source>
</evidence>
<proteinExistence type="predicted"/>
<name>B1XXA7_LEPCP</name>
<sequence length="273" mass="29251">MSNPPPFPPFRRTQPADQADGLRRLFSSRSIRFIPVVSNPFIAHGGVLIERLCSALEALQLDTLLVDASERGGPPKELANFDLSEGIEVLSDRVSYLAARGLPVRWVDSRGSTRGFLDAVVDVAPSSQVVLVHGSAVELARLFGRGDEGLSRPRPVVLCDDQPEAMTHAYAALKVFAQRADWLSHDLLLCAPPKSPRATSVADRLSHCVDMFLGGVQHCWVQVDPAEPPTAAPSRALVQMVEASLGAAAAFAVGETDYAGLRSALPAPRVAMT</sequence>
<dbReference type="HOGENOM" id="CLU_1018615_0_0_4"/>
<dbReference type="AlphaFoldDB" id="B1XXA7"/>
<keyword evidence="1" id="KW-0969">Cilium</keyword>
<evidence type="ECO:0000313" key="1">
    <source>
        <dbReference type="EMBL" id="ACB33888.1"/>
    </source>
</evidence>
<dbReference type="OrthoDB" id="9150627at2"/>
<keyword evidence="1" id="KW-0966">Cell projection</keyword>
<keyword evidence="2" id="KW-1185">Reference proteome</keyword>
<dbReference type="RefSeq" id="WP_012346649.1">
    <property type="nucleotide sequence ID" value="NC_010524.1"/>
</dbReference>
<accession>B1XXA7</accession>
<dbReference type="STRING" id="395495.Lcho_1621"/>
<protein>
    <submittedName>
        <fullName evidence="1">Protein antiactivator of flagellar biosynthesis</fullName>
    </submittedName>
</protein>
<reference evidence="1 2" key="1">
    <citation type="submission" date="2008-03" db="EMBL/GenBank/DDBJ databases">
        <title>Complete sequence of Leptothrix cholodnii SP-6.</title>
        <authorList>
            <consortium name="US DOE Joint Genome Institute"/>
            <person name="Copeland A."/>
            <person name="Lucas S."/>
            <person name="Lapidus A."/>
            <person name="Glavina del Rio T."/>
            <person name="Dalin E."/>
            <person name="Tice H."/>
            <person name="Bruce D."/>
            <person name="Goodwin L."/>
            <person name="Pitluck S."/>
            <person name="Chertkov O."/>
            <person name="Brettin T."/>
            <person name="Detter J.C."/>
            <person name="Han C."/>
            <person name="Kuske C.R."/>
            <person name="Schmutz J."/>
            <person name="Larimer F."/>
            <person name="Land M."/>
            <person name="Hauser L."/>
            <person name="Kyrpides N."/>
            <person name="Lykidis A."/>
            <person name="Emerson D."/>
            <person name="Richardson P."/>
        </authorList>
    </citation>
    <scope>NUCLEOTIDE SEQUENCE [LARGE SCALE GENOMIC DNA]</scope>
    <source>
        <strain evidence="2">ATCC 51168 / LMG 8142 / SP-6</strain>
    </source>
</reference>
<organism evidence="1 2">
    <name type="scientific">Leptothrix cholodnii (strain ATCC 51168 / LMG 8142 / SP-6)</name>
    <name type="common">Leptothrix discophora (strain SP-6)</name>
    <dbReference type="NCBI Taxonomy" id="395495"/>
    <lineage>
        <taxon>Bacteria</taxon>
        <taxon>Pseudomonadati</taxon>
        <taxon>Pseudomonadota</taxon>
        <taxon>Betaproteobacteria</taxon>
        <taxon>Burkholderiales</taxon>
        <taxon>Sphaerotilaceae</taxon>
        <taxon>Leptothrix</taxon>
    </lineage>
</organism>
<dbReference type="eggNOG" id="COG0455">
    <property type="taxonomic scope" value="Bacteria"/>
</dbReference>
<gene>
    <name evidence="1" type="ordered locus">Lcho_1621</name>
</gene>
<dbReference type="KEGG" id="lch:Lcho_1621"/>